<proteinExistence type="predicted"/>
<accession>A0ABU6XLS7</accession>
<gene>
    <name evidence="2" type="ORF">PIB30_072022</name>
</gene>
<sequence length="183" mass="20229">MITLLTYYYLIRFGTLAGGLPDFRKDFRASLHLRPPPPSPNHHPHHKARPSPPAITSTAATLFSFISVSSATTVHHRRPNHSHRATPEQYTTEPPTAAIPIIFATSKHRETEPLPSETLEPPYSAPFPSLFLAPPSSRMSAPGKPLLLYTFAASVTAGVTPVRRRCSVYYLPPLTPISHCRHP</sequence>
<organism evidence="2 3">
    <name type="scientific">Stylosanthes scabra</name>
    <dbReference type="NCBI Taxonomy" id="79078"/>
    <lineage>
        <taxon>Eukaryota</taxon>
        <taxon>Viridiplantae</taxon>
        <taxon>Streptophyta</taxon>
        <taxon>Embryophyta</taxon>
        <taxon>Tracheophyta</taxon>
        <taxon>Spermatophyta</taxon>
        <taxon>Magnoliopsida</taxon>
        <taxon>eudicotyledons</taxon>
        <taxon>Gunneridae</taxon>
        <taxon>Pentapetalae</taxon>
        <taxon>rosids</taxon>
        <taxon>fabids</taxon>
        <taxon>Fabales</taxon>
        <taxon>Fabaceae</taxon>
        <taxon>Papilionoideae</taxon>
        <taxon>50 kb inversion clade</taxon>
        <taxon>dalbergioids sensu lato</taxon>
        <taxon>Dalbergieae</taxon>
        <taxon>Pterocarpus clade</taxon>
        <taxon>Stylosanthes</taxon>
    </lineage>
</organism>
<reference evidence="2 3" key="1">
    <citation type="journal article" date="2023" name="Plants (Basel)">
        <title>Bridging the Gap: Combining Genomics and Transcriptomics Approaches to Understand Stylosanthes scabra, an Orphan Legume from the Brazilian Caatinga.</title>
        <authorList>
            <person name="Ferreira-Neto J.R.C."/>
            <person name="da Silva M.D."/>
            <person name="Binneck E."/>
            <person name="de Melo N.F."/>
            <person name="da Silva R.H."/>
            <person name="de Melo A.L.T.M."/>
            <person name="Pandolfi V."/>
            <person name="Bustamante F.O."/>
            <person name="Brasileiro-Vidal A.C."/>
            <person name="Benko-Iseppon A.M."/>
        </authorList>
    </citation>
    <scope>NUCLEOTIDE SEQUENCE [LARGE SCALE GENOMIC DNA]</scope>
    <source>
        <tissue evidence="2">Leaves</tissue>
    </source>
</reference>
<protein>
    <submittedName>
        <fullName evidence="2">Uncharacterized protein</fullName>
    </submittedName>
</protein>
<keyword evidence="3" id="KW-1185">Reference proteome</keyword>
<evidence type="ECO:0000256" key="1">
    <source>
        <dbReference type="SAM" id="MobiDB-lite"/>
    </source>
</evidence>
<feature type="region of interest" description="Disordered" evidence="1">
    <location>
        <begin position="31"/>
        <end position="54"/>
    </location>
</feature>
<evidence type="ECO:0000313" key="2">
    <source>
        <dbReference type="EMBL" id="MED6199012.1"/>
    </source>
</evidence>
<name>A0ABU6XLS7_9FABA</name>
<comment type="caution">
    <text evidence="2">The sequence shown here is derived from an EMBL/GenBank/DDBJ whole genome shotgun (WGS) entry which is preliminary data.</text>
</comment>
<dbReference type="Proteomes" id="UP001341840">
    <property type="component" value="Unassembled WGS sequence"/>
</dbReference>
<evidence type="ECO:0000313" key="3">
    <source>
        <dbReference type="Proteomes" id="UP001341840"/>
    </source>
</evidence>
<dbReference type="EMBL" id="JASCZI010212292">
    <property type="protein sequence ID" value="MED6199012.1"/>
    <property type="molecule type" value="Genomic_DNA"/>
</dbReference>